<dbReference type="PROSITE" id="PS50853">
    <property type="entry name" value="FN3"/>
    <property type="match status" value="2"/>
</dbReference>
<dbReference type="Pfam" id="PF24517">
    <property type="entry name" value="CBM96"/>
    <property type="match status" value="1"/>
</dbReference>
<keyword evidence="2" id="KW-0964">Secreted</keyword>
<dbReference type="SUPFAM" id="SSF49265">
    <property type="entry name" value="Fibronectin type III"/>
    <property type="match status" value="2"/>
</dbReference>
<dbReference type="InterPro" id="IPR039513">
    <property type="entry name" value="PL-6"/>
</dbReference>
<dbReference type="NCBIfam" id="NF033679">
    <property type="entry name" value="DNRLRE_dom"/>
    <property type="match status" value="1"/>
</dbReference>
<dbReference type="Pfam" id="PF00041">
    <property type="entry name" value="fn3"/>
    <property type="match status" value="2"/>
</dbReference>
<dbReference type="OrthoDB" id="2487623at2"/>
<dbReference type="InterPro" id="IPR055372">
    <property type="entry name" value="CBM96"/>
</dbReference>
<dbReference type="Gene3D" id="2.60.40.10">
    <property type="entry name" value="Immunoglobulins"/>
    <property type="match status" value="2"/>
</dbReference>
<dbReference type="CDD" id="cd14251">
    <property type="entry name" value="PL-6"/>
    <property type="match status" value="1"/>
</dbReference>
<name>A0A410WZW7_9BACL</name>
<keyword evidence="4" id="KW-0677">Repeat</keyword>
<evidence type="ECO:0000256" key="4">
    <source>
        <dbReference type="ARBA" id="ARBA00022737"/>
    </source>
</evidence>
<evidence type="ECO:0000313" key="9">
    <source>
        <dbReference type="Proteomes" id="UP000288943"/>
    </source>
</evidence>
<dbReference type="AlphaFoldDB" id="A0A410WZW7"/>
<comment type="subcellular location">
    <subcellularLocation>
        <location evidence="1">Secreted</location>
    </subcellularLocation>
</comment>
<sequence length="1239" mass="130583">MIKSVPDFRARVRVFLSLQLVLSLCLSLVFVTSVSATETAGSEDLTVPAPAAGLTGPWLESFESYGSSQTGYTSPVGASPTAAQPWTTVTGGSAGWSVGEEPASGSAEANHFLQQTDPTSGTSYLIANGYWGTDNPVLTDGSITLSGRVKVTGANSTYAGLAAKYSVSGTKPTYYRFMTKKNSVSYQFYLERVTGTSKTAVPQTPGSPNASGVSVPNTVLNPFFDSQGYLPLKLDVIHREDGSLKLDGYYGGTLVLSGTDVSPLTAGGVGLYSQSGTTAFDDIQAAAYTGGGPGQPGVPSAPAGVSASPSGAGAVKLTWTAVPSAAGYNVNMSANAGGPFTTLNASPVTATEYTAAGLTPGQTYYFTVSAVNASGEGGASAPVSAVPLASAKPPVTTTAELLTRLNAAVPGEVIELADGSYTGFTVRSRNGTAQNPIVVKAQHKGKAVFASTGLTVETSSYITIQDMEFRMNPQDKWINLNGSNNIQITNNYFHSQNTTTAADKSNWIYIKGTNSHHNRIDHNLMENKRDRGKFILFDGVSSRPEGSTIPYEITRYDTVEYNVFRNTLERQSNESEPIRIGVSVLSGLDAHATIQYNVFDHCDSDTEIVSVKSGANTIRYNYFVESLGSVTLRTGSGSSVYGNMFIGKGRQVPSTDPDDAPLGTGGVRVYGENHKVYNNYFEGLTGTNWDATLAFTTGDNDNMTGPIDPTNNHYIAKNIVIANNTLVNNKSGIELGMVRYGTAPKNLTFANNIVVGSQDELIRIMTPVPGLTWSGNIMFPQKGVPLVTGNSAPLTEDEVKVVYPSLQNATLELGPQDYPWLWASSEYEPLRHIVFKKLAADSPAIDASKGNYASGGPLSFVTEDMDREARSGIPDVGADEYTPDGRTDAEAPAWPSPNPLATDSVTPRTVKLKWTAAADDTGITGYRIYRSGALIDTVFGDVLSYEAGSLQPGTAYTFKIEALDRAGHKTAGNTVSVTTPAFTGISLTGVPAQLALGGVPKQLSVVAHYSDGSAEPVPSGAVFTSSQPGVLAVSAEGRLTPAGLGMSSVSAAYGGKTAPAVVYTVRSSSTNPFAIGGDTYVDNILSDKAGTNFSTEPEMQIKRKSASRRNGYIKAALPALAQPVDSVQLKLFVTSAQSGSDLQLTGILNDDWNPAEVTANNQPARSYSDIPLGSKTPLADGSYVIFDVTEFYNTPQAALDGVLSFRLSMNENDREARIASLEGTDPAKAPVLLITTMNP</sequence>
<proteinExistence type="predicted"/>
<dbReference type="PANTHER" id="PTHR13817:SF73">
    <property type="entry name" value="FIBRONECTIN TYPE-III DOMAIN-CONTAINING PROTEIN"/>
    <property type="match status" value="1"/>
</dbReference>
<feature type="domain" description="Fibronectin type-III" evidence="6">
    <location>
        <begin position="301"/>
        <end position="394"/>
    </location>
</feature>
<keyword evidence="3" id="KW-0732">Signal</keyword>
<dbReference type="RefSeq" id="WP_042227078.1">
    <property type="nucleotide sequence ID" value="NZ_CP026520.1"/>
</dbReference>
<dbReference type="SMART" id="SM00060">
    <property type="entry name" value="FN3"/>
    <property type="match status" value="2"/>
</dbReference>
<dbReference type="GO" id="GO:0005576">
    <property type="term" value="C:extracellular region"/>
    <property type="evidence" value="ECO:0007669"/>
    <property type="project" value="UniProtKB-SubCell"/>
</dbReference>
<evidence type="ECO:0000256" key="3">
    <source>
        <dbReference type="ARBA" id="ARBA00022729"/>
    </source>
</evidence>
<dbReference type="SMART" id="SM00710">
    <property type="entry name" value="PbH1"/>
    <property type="match status" value="6"/>
</dbReference>
<dbReference type="CDD" id="cd00063">
    <property type="entry name" value="FN3"/>
    <property type="match status" value="2"/>
</dbReference>
<evidence type="ECO:0000313" key="10">
    <source>
        <dbReference type="Proteomes" id="UP001527202"/>
    </source>
</evidence>
<dbReference type="InterPro" id="IPR050964">
    <property type="entry name" value="Striated_Muscle_Regulatory"/>
</dbReference>
<dbReference type="EMBL" id="JAMDMJ010000015">
    <property type="protein sequence ID" value="MCY9596953.1"/>
    <property type="molecule type" value="Genomic_DNA"/>
</dbReference>
<dbReference type="InterPro" id="IPR003961">
    <property type="entry name" value="FN3_dom"/>
</dbReference>
<gene>
    <name evidence="7" type="ORF">M5X16_14335</name>
    <name evidence="8" type="ORF">PC41400_19590</name>
</gene>
<evidence type="ECO:0000256" key="5">
    <source>
        <dbReference type="SAM" id="MobiDB-lite"/>
    </source>
</evidence>
<dbReference type="InterPro" id="IPR012334">
    <property type="entry name" value="Pectin_lyas_fold"/>
</dbReference>
<dbReference type="SUPFAM" id="SSF51126">
    <property type="entry name" value="Pectin lyase-like"/>
    <property type="match status" value="1"/>
</dbReference>
<protein>
    <submittedName>
        <fullName evidence="7">Fibronectin type III domain-containing protein</fullName>
    </submittedName>
</protein>
<evidence type="ECO:0000313" key="8">
    <source>
        <dbReference type="EMBL" id="QAV19742.1"/>
    </source>
</evidence>
<dbReference type="InterPro" id="IPR011050">
    <property type="entry name" value="Pectin_lyase_fold/virulence"/>
</dbReference>
<dbReference type="Pfam" id="PF14592">
    <property type="entry name" value="Chondroitinas_B"/>
    <property type="match status" value="1"/>
</dbReference>
<evidence type="ECO:0000313" key="7">
    <source>
        <dbReference type="EMBL" id="MCY9596953.1"/>
    </source>
</evidence>
<evidence type="ECO:0000256" key="2">
    <source>
        <dbReference type="ARBA" id="ARBA00022525"/>
    </source>
</evidence>
<dbReference type="Gene3D" id="2.60.120.560">
    <property type="entry name" value="Exo-inulinase, domain 1"/>
    <property type="match status" value="1"/>
</dbReference>
<dbReference type="InterPro" id="IPR036116">
    <property type="entry name" value="FN3_sf"/>
</dbReference>
<dbReference type="Proteomes" id="UP001527202">
    <property type="component" value="Unassembled WGS sequence"/>
</dbReference>
<keyword evidence="10" id="KW-1185">Reference proteome</keyword>
<feature type="domain" description="Fibronectin type-III" evidence="6">
    <location>
        <begin position="896"/>
        <end position="982"/>
    </location>
</feature>
<reference evidence="7 10" key="2">
    <citation type="submission" date="2022-05" db="EMBL/GenBank/DDBJ databases">
        <title>Genome Sequencing of Bee-Associated Microbes.</title>
        <authorList>
            <person name="Dunlap C."/>
        </authorList>
    </citation>
    <scope>NUCLEOTIDE SEQUENCE [LARGE SCALE GENOMIC DNA]</scope>
    <source>
        <strain evidence="7 10">NRRL B-23120</strain>
    </source>
</reference>
<reference evidence="8 9" key="1">
    <citation type="submission" date="2018-01" db="EMBL/GenBank/DDBJ databases">
        <title>The whole genome sequencing and assembly of Paenibacillus chitinolyticus KCCM 41400 strain.</title>
        <authorList>
            <person name="Kim J.-Y."/>
            <person name="Park M.-K."/>
            <person name="Lee Y.-J."/>
            <person name="Yi H."/>
            <person name="Bahn Y.-S."/>
            <person name="Kim J.F."/>
            <person name="Lee D.-W."/>
        </authorList>
    </citation>
    <scope>NUCLEOTIDE SEQUENCE [LARGE SCALE GENOMIC DNA]</scope>
    <source>
        <strain evidence="8 9">KCCM 41400</strain>
    </source>
</reference>
<dbReference type="KEGG" id="pchi:PC41400_19590"/>
<feature type="region of interest" description="Disordered" evidence="5">
    <location>
        <begin position="872"/>
        <end position="902"/>
    </location>
</feature>
<evidence type="ECO:0000259" key="6">
    <source>
        <dbReference type="PROSITE" id="PS50853"/>
    </source>
</evidence>
<dbReference type="InterPro" id="IPR006626">
    <property type="entry name" value="PbH1"/>
</dbReference>
<accession>A0A410WZW7</accession>
<evidence type="ECO:0000256" key="1">
    <source>
        <dbReference type="ARBA" id="ARBA00004613"/>
    </source>
</evidence>
<dbReference type="InterPro" id="IPR013783">
    <property type="entry name" value="Ig-like_fold"/>
</dbReference>
<dbReference type="PANTHER" id="PTHR13817">
    <property type="entry name" value="TITIN"/>
    <property type="match status" value="1"/>
</dbReference>
<dbReference type="Gene3D" id="2.60.40.1080">
    <property type="match status" value="1"/>
</dbReference>
<organism evidence="8 9">
    <name type="scientific">Paenibacillus chitinolyticus</name>
    <dbReference type="NCBI Taxonomy" id="79263"/>
    <lineage>
        <taxon>Bacteria</taxon>
        <taxon>Bacillati</taxon>
        <taxon>Bacillota</taxon>
        <taxon>Bacilli</taxon>
        <taxon>Bacillales</taxon>
        <taxon>Paenibacillaceae</taxon>
        <taxon>Paenibacillus</taxon>
    </lineage>
</organism>
<dbReference type="Proteomes" id="UP000288943">
    <property type="component" value="Chromosome"/>
</dbReference>
<dbReference type="Gene3D" id="2.160.20.10">
    <property type="entry name" value="Single-stranded right-handed beta-helix, Pectin lyase-like"/>
    <property type="match status" value="1"/>
</dbReference>
<dbReference type="GeneID" id="95377000"/>
<dbReference type="EMBL" id="CP026520">
    <property type="protein sequence ID" value="QAV19742.1"/>
    <property type="molecule type" value="Genomic_DNA"/>
</dbReference>